<reference evidence="1" key="1">
    <citation type="journal article" date="2014" name="Front. Microbiol.">
        <title>High frequency of phylogenetically diverse reductive dehalogenase-homologous genes in deep subseafloor sedimentary metagenomes.</title>
        <authorList>
            <person name="Kawai M."/>
            <person name="Futagami T."/>
            <person name="Toyoda A."/>
            <person name="Takaki Y."/>
            <person name="Nishi S."/>
            <person name="Hori S."/>
            <person name="Arai W."/>
            <person name="Tsubouchi T."/>
            <person name="Morono Y."/>
            <person name="Uchiyama I."/>
            <person name="Ito T."/>
            <person name="Fujiyama A."/>
            <person name="Inagaki F."/>
            <person name="Takami H."/>
        </authorList>
    </citation>
    <scope>NUCLEOTIDE SEQUENCE</scope>
    <source>
        <strain evidence="1">Expedition CK06-06</strain>
    </source>
</reference>
<protein>
    <submittedName>
        <fullName evidence="1">Uncharacterized protein</fullName>
    </submittedName>
</protein>
<organism evidence="1">
    <name type="scientific">marine sediment metagenome</name>
    <dbReference type="NCBI Taxonomy" id="412755"/>
    <lineage>
        <taxon>unclassified sequences</taxon>
        <taxon>metagenomes</taxon>
        <taxon>ecological metagenomes</taxon>
    </lineage>
</organism>
<sequence length="115" mass="12314">MASNAVERACLSRDEGSALEIEDLMGTGKLDNEERERLVRRVRVMACDIVDLAEADKVSAKDLASVLGKAGNELASTIEEGHDPEPGEQAVIWGLFRLIQCAELRAAEASGESAS</sequence>
<evidence type="ECO:0000313" key="1">
    <source>
        <dbReference type="EMBL" id="GAG05136.1"/>
    </source>
</evidence>
<accession>X0VXA5</accession>
<proteinExistence type="predicted"/>
<name>X0VXA5_9ZZZZ</name>
<dbReference type="EMBL" id="BARS01021570">
    <property type="protein sequence ID" value="GAG05136.1"/>
    <property type="molecule type" value="Genomic_DNA"/>
</dbReference>
<comment type="caution">
    <text evidence="1">The sequence shown here is derived from an EMBL/GenBank/DDBJ whole genome shotgun (WGS) entry which is preliminary data.</text>
</comment>
<gene>
    <name evidence="1" type="ORF">S01H1_34626</name>
</gene>
<dbReference type="AlphaFoldDB" id="X0VXA5"/>